<dbReference type="RefSeq" id="WP_220780048.1">
    <property type="nucleotide sequence ID" value="NZ_BPEY01000011.1"/>
</dbReference>
<keyword evidence="1 2" id="KW-0732">Signal</keyword>
<feature type="signal peptide" evidence="2">
    <location>
        <begin position="1"/>
        <end position="20"/>
    </location>
</feature>
<dbReference type="InterPro" id="IPR011250">
    <property type="entry name" value="OMP/PagP_B-barrel"/>
</dbReference>
<dbReference type="InterPro" id="IPR027385">
    <property type="entry name" value="Beta-barrel_OMP"/>
</dbReference>
<dbReference type="Gene3D" id="2.40.160.20">
    <property type="match status" value="1"/>
</dbReference>
<name>A0ABQ4P513_9GAMM</name>
<evidence type="ECO:0000313" key="5">
    <source>
        <dbReference type="Proteomes" id="UP000887104"/>
    </source>
</evidence>
<proteinExistence type="predicted"/>
<evidence type="ECO:0000256" key="2">
    <source>
        <dbReference type="SAM" id="SignalP"/>
    </source>
</evidence>
<evidence type="ECO:0000256" key="1">
    <source>
        <dbReference type="ARBA" id="ARBA00022729"/>
    </source>
</evidence>
<evidence type="ECO:0000259" key="3">
    <source>
        <dbReference type="Pfam" id="PF13505"/>
    </source>
</evidence>
<dbReference type="Pfam" id="PF13505">
    <property type="entry name" value="OMP_b-brl"/>
    <property type="match status" value="1"/>
</dbReference>
<gene>
    <name evidence="4" type="ORF">TUM4438_09590</name>
</gene>
<sequence>MKMKLTVAVIAAVVCLPAQAEHVIGGAAGIGLQDFESVNGEELGVSDGINTELFYRYMLSEYFGIEAATYTGTGGVLSTLGGVLFDVKDMRYTGVRGSVYGQMHVSESNKLFAKVGVSQSHLKYKLTNIWNQQPSRDVSSHGSDLFVALGWGMDFKSGLGVTAEYQYLPIQEMTVNNFSVGVNYRF</sequence>
<organism evidence="4 5">
    <name type="scientific">Shewanella sairae</name>
    <dbReference type="NCBI Taxonomy" id="190310"/>
    <lineage>
        <taxon>Bacteria</taxon>
        <taxon>Pseudomonadati</taxon>
        <taxon>Pseudomonadota</taxon>
        <taxon>Gammaproteobacteria</taxon>
        <taxon>Alteromonadales</taxon>
        <taxon>Shewanellaceae</taxon>
        <taxon>Shewanella</taxon>
    </lineage>
</organism>
<dbReference type="Proteomes" id="UP000887104">
    <property type="component" value="Unassembled WGS sequence"/>
</dbReference>
<feature type="domain" description="Outer membrane protein beta-barrel" evidence="3">
    <location>
        <begin position="7"/>
        <end position="186"/>
    </location>
</feature>
<protein>
    <submittedName>
        <fullName evidence="4">Membrane protein</fullName>
    </submittedName>
</protein>
<comment type="caution">
    <text evidence="4">The sequence shown here is derived from an EMBL/GenBank/DDBJ whole genome shotgun (WGS) entry which is preliminary data.</text>
</comment>
<feature type="chain" id="PRO_5045473630" evidence="2">
    <location>
        <begin position="21"/>
        <end position="186"/>
    </location>
</feature>
<evidence type="ECO:0000313" key="4">
    <source>
        <dbReference type="EMBL" id="GIU42624.1"/>
    </source>
</evidence>
<keyword evidence="5" id="KW-1185">Reference proteome</keyword>
<accession>A0ABQ4P513</accession>
<dbReference type="EMBL" id="BPEY01000011">
    <property type="protein sequence ID" value="GIU42624.1"/>
    <property type="molecule type" value="Genomic_DNA"/>
</dbReference>
<reference evidence="4" key="1">
    <citation type="submission" date="2021-05" db="EMBL/GenBank/DDBJ databases">
        <title>Molecular characterization for Shewanella algae harboring chromosomal blaOXA-55-like strains isolated from clinical and environment sample.</title>
        <authorList>
            <person name="Ohama Y."/>
            <person name="Aoki K."/>
            <person name="Harada S."/>
            <person name="Moriya K."/>
            <person name="Ishii Y."/>
            <person name="Tateda K."/>
        </authorList>
    </citation>
    <scope>NUCLEOTIDE SEQUENCE</scope>
    <source>
        <strain evidence="4">JCM 11563</strain>
    </source>
</reference>
<dbReference type="SUPFAM" id="SSF56925">
    <property type="entry name" value="OMPA-like"/>
    <property type="match status" value="1"/>
</dbReference>